<dbReference type="eggNOG" id="ENOG50332D3">
    <property type="taxonomic scope" value="Bacteria"/>
</dbReference>
<evidence type="ECO:0000313" key="2">
    <source>
        <dbReference type="EMBL" id="EIC21445.1"/>
    </source>
</evidence>
<dbReference type="RefSeq" id="WP_009148030.1">
    <property type="nucleotide sequence ID" value="NZ_CP121471.1"/>
</dbReference>
<dbReference type="HOGENOM" id="CLU_1254187_0_0_6"/>
<dbReference type="Proteomes" id="UP000002964">
    <property type="component" value="Unassembled WGS sequence"/>
</dbReference>
<reference evidence="2 3" key="2">
    <citation type="submission" date="2011-11" db="EMBL/GenBank/DDBJ databases">
        <authorList>
            <consortium name="US DOE Joint Genome Institute"/>
            <person name="Lucas S."/>
            <person name="Han J."/>
            <person name="Lapidus A."/>
            <person name="Cheng J.-F."/>
            <person name="Goodwin L."/>
            <person name="Pitluck S."/>
            <person name="Peters L."/>
            <person name="Ovchinnikova G."/>
            <person name="Zhang X."/>
            <person name="Detter J.C."/>
            <person name="Han C."/>
            <person name="Tapia R."/>
            <person name="Land M."/>
            <person name="Hauser L."/>
            <person name="Kyrpides N."/>
            <person name="Ivanova N."/>
            <person name="Pagani I."/>
            <person name="Vogl K."/>
            <person name="Liu Z."/>
            <person name="Overmann J."/>
            <person name="Frigaard N.-U."/>
            <person name="Bryant D."/>
            <person name="Woyke T."/>
        </authorList>
    </citation>
    <scope>NUCLEOTIDE SEQUENCE [LARGE SCALE GENOMIC DNA]</scope>
    <source>
        <strain evidence="2 3">970</strain>
    </source>
</reference>
<dbReference type="EMBL" id="JH603169">
    <property type="protein sequence ID" value="EIC21445.1"/>
    <property type="molecule type" value="Genomic_DNA"/>
</dbReference>
<name>H8Z1K0_9GAMM</name>
<feature type="region of interest" description="Disordered" evidence="1">
    <location>
        <begin position="1"/>
        <end position="64"/>
    </location>
</feature>
<organism evidence="2 3">
    <name type="scientific">Thiorhodovibrio frisius</name>
    <dbReference type="NCBI Taxonomy" id="631362"/>
    <lineage>
        <taxon>Bacteria</taxon>
        <taxon>Pseudomonadati</taxon>
        <taxon>Pseudomonadota</taxon>
        <taxon>Gammaproteobacteria</taxon>
        <taxon>Chromatiales</taxon>
        <taxon>Chromatiaceae</taxon>
        <taxon>Thiorhodovibrio</taxon>
    </lineage>
</organism>
<keyword evidence="3" id="KW-1185">Reference proteome</keyword>
<gene>
    <name evidence="2" type="ORF">Thi970DRAFT_01653</name>
</gene>
<dbReference type="STRING" id="631362.Thi970DRAFT_01653"/>
<feature type="compositionally biased region" description="Polar residues" evidence="1">
    <location>
        <begin position="1"/>
        <end position="21"/>
    </location>
</feature>
<proteinExistence type="predicted"/>
<evidence type="ECO:0000313" key="3">
    <source>
        <dbReference type="Proteomes" id="UP000002964"/>
    </source>
</evidence>
<dbReference type="OrthoDB" id="267757at2"/>
<reference evidence="3" key="1">
    <citation type="submission" date="2011-06" db="EMBL/GenBank/DDBJ databases">
        <authorList>
            <consortium name="US DOE Joint Genome Institute (JGI-PGF)"/>
            <person name="Lucas S."/>
            <person name="Han J."/>
            <person name="Lapidus A."/>
            <person name="Cheng J.-F."/>
            <person name="Goodwin L."/>
            <person name="Pitluck S."/>
            <person name="Peters L."/>
            <person name="Land M.L."/>
            <person name="Hauser L."/>
            <person name="Vogl K."/>
            <person name="Liu Z."/>
            <person name="Overmann J."/>
            <person name="Frigaard N.-U."/>
            <person name="Bryant D.A."/>
            <person name="Woyke T.J."/>
        </authorList>
    </citation>
    <scope>NUCLEOTIDE SEQUENCE [LARGE SCALE GENOMIC DNA]</scope>
    <source>
        <strain evidence="3">970</strain>
    </source>
</reference>
<protein>
    <submittedName>
        <fullName evidence="2">Uncharacterized protein</fullName>
    </submittedName>
</protein>
<evidence type="ECO:0000256" key="1">
    <source>
        <dbReference type="SAM" id="MobiDB-lite"/>
    </source>
</evidence>
<sequence length="240" mass="26534">MAALAISNQVLDDDNQASATIEENPAGAPAPDCSQGMPENLSSDPGNSKLEAPNASPSPFNPESFRLHQNFGAVSGAKKKLLIAPVRKPNKQAYVRTHPDQAFWMETPVVDLKEERESYLVHPNLWPELPQELTPKVLVTTIDRQGNLSLWPIRLPSEDGRHDDWNASALEAAELAKTRWVRVQANMSLGAYDVYEATGNLSEPEWPADLSMGQLLEIAFKGRVIDNLDHPVIRRLNGEL</sequence>
<dbReference type="AlphaFoldDB" id="H8Z1K0"/>
<accession>H8Z1K0</accession>